<accession>A0ACC2RZ88</accession>
<evidence type="ECO:0000313" key="2">
    <source>
        <dbReference type="Proteomes" id="UP001165960"/>
    </source>
</evidence>
<name>A0ACC2RZ88_9FUNG</name>
<dbReference type="EMBL" id="QTSX02006402">
    <property type="protein sequence ID" value="KAJ9055350.1"/>
    <property type="molecule type" value="Genomic_DNA"/>
</dbReference>
<gene>
    <name evidence="1" type="ORF">DSO57_1004867</name>
</gene>
<organism evidence="1 2">
    <name type="scientific">Entomophthora muscae</name>
    <dbReference type="NCBI Taxonomy" id="34485"/>
    <lineage>
        <taxon>Eukaryota</taxon>
        <taxon>Fungi</taxon>
        <taxon>Fungi incertae sedis</taxon>
        <taxon>Zoopagomycota</taxon>
        <taxon>Entomophthoromycotina</taxon>
        <taxon>Entomophthoromycetes</taxon>
        <taxon>Entomophthorales</taxon>
        <taxon>Entomophthoraceae</taxon>
        <taxon>Entomophthora</taxon>
    </lineage>
</organism>
<evidence type="ECO:0000313" key="1">
    <source>
        <dbReference type="EMBL" id="KAJ9055350.1"/>
    </source>
</evidence>
<protein>
    <submittedName>
        <fullName evidence="1">Uncharacterized protein</fullName>
    </submittedName>
</protein>
<reference evidence="1" key="1">
    <citation type="submission" date="2022-04" db="EMBL/GenBank/DDBJ databases">
        <title>Genome of the entomopathogenic fungus Entomophthora muscae.</title>
        <authorList>
            <person name="Elya C."/>
            <person name="Lovett B.R."/>
            <person name="Lee E."/>
            <person name="Macias A.M."/>
            <person name="Hajek A.E."/>
            <person name="De Bivort B.L."/>
            <person name="Kasson M.T."/>
            <person name="De Fine Licht H.H."/>
            <person name="Stajich J.E."/>
        </authorList>
    </citation>
    <scope>NUCLEOTIDE SEQUENCE</scope>
    <source>
        <strain evidence="1">Berkeley</strain>
    </source>
</reference>
<sequence>MILSGGLLVSWIPLTIGTVAVLANSLLIWTARRLQHYTLEIKLALVLASVDMALAIVIMCSSILNNWQLDDDESFQVVCGIKDIGCLLLLFVSLALVAMIALERYYKARGSTIPACVWALVGVYTGIYIVLVAVVASRSEISSSLVGYECVTLDGGSVLSNALVSILGLSVFGYLALGLSAYLRILKLASKAQKTVQTPQARHTLLLIRIASNLIIYVLLITPLSLLIILEGSGYLPTAYTPNALVTTLVALLLVANPCLVLFSHSLMFEQLILASSDANPISLASREPQIP</sequence>
<proteinExistence type="predicted"/>
<keyword evidence="2" id="KW-1185">Reference proteome</keyword>
<comment type="caution">
    <text evidence="1">The sequence shown here is derived from an EMBL/GenBank/DDBJ whole genome shotgun (WGS) entry which is preliminary data.</text>
</comment>
<dbReference type="Proteomes" id="UP001165960">
    <property type="component" value="Unassembled WGS sequence"/>
</dbReference>